<dbReference type="AlphaFoldDB" id="A0AAN7TH91"/>
<comment type="caution">
    <text evidence="2">The sequence shown here is derived from an EMBL/GenBank/DDBJ whole genome shotgun (WGS) entry which is preliminary data.</text>
</comment>
<sequence length="159" mass="17531">MDPPAYTINPSAGNTTVPTPVSSKRTITDLRAIILGNAQVIKPRQREDEIQLIVAKQVGPQDSAEEIPLTQHYAFLVMRKFKEQEIQIILKGEPQSSIDEALEWLADRTESVVADILQRHGVHATSGCCRDCSRTLRPGAYAPTRGFTMGTMTPSRSAE</sequence>
<protein>
    <submittedName>
        <fullName evidence="2">Uncharacterized protein</fullName>
    </submittedName>
</protein>
<evidence type="ECO:0000313" key="3">
    <source>
        <dbReference type="Proteomes" id="UP001310890"/>
    </source>
</evidence>
<evidence type="ECO:0000256" key="1">
    <source>
        <dbReference type="SAM" id="MobiDB-lite"/>
    </source>
</evidence>
<feature type="compositionally biased region" description="Polar residues" evidence="1">
    <location>
        <begin position="8"/>
        <end position="21"/>
    </location>
</feature>
<dbReference type="EMBL" id="JAVRRL010000013">
    <property type="protein sequence ID" value="KAK5115261.1"/>
    <property type="molecule type" value="Genomic_DNA"/>
</dbReference>
<organism evidence="2 3">
    <name type="scientific">Meristemomyces frigidus</name>
    <dbReference type="NCBI Taxonomy" id="1508187"/>
    <lineage>
        <taxon>Eukaryota</taxon>
        <taxon>Fungi</taxon>
        <taxon>Dikarya</taxon>
        <taxon>Ascomycota</taxon>
        <taxon>Pezizomycotina</taxon>
        <taxon>Dothideomycetes</taxon>
        <taxon>Dothideomycetidae</taxon>
        <taxon>Mycosphaerellales</taxon>
        <taxon>Teratosphaeriaceae</taxon>
        <taxon>Meristemomyces</taxon>
    </lineage>
</organism>
<accession>A0AAN7TH91</accession>
<dbReference type="Proteomes" id="UP001310890">
    <property type="component" value="Unassembled WGS sequence"/>
</dbReference>
<feature type="region of interest" description="Disordered" evidence="1">
    <location>
        <begin position="1"/>
        <end position="21"/>
    </location>
</feature>
<proteinExistence type="predicted"/>
<gene>
    <name evidence="2" type="ORF">LTR62_001461</name>
</gene>
<evidence type="ECO:0000313" key="2">
    <source>
        <dbReference type="EMBL" id="KAK5115261.1"/>
    </source>
</evidence>
<reference evidence="2" key="1">
    <citation type="submission" date="2023-08" db="EMBL/GenBank/DDBJ databases">
        <title>Black Yeasts Isolated from many extreme environments.</title>
        <authorList>
            <person name="Coleine C."/>
            <person name="Stajich J.E."/>
            <person name="Selbmann L."/>
        </authorList>
    </citation>
    <scope>NUCLEOTIDE SEQUENCE</scope>
    <source>
        <strain evidence="2">CCFEE 5401</strain>
    </source>
</reference>
<name>A0AAN7TH91_9PEZI</name>